<organism evidence="1 2">
    <name type="scientific">Panagrolaimus sp. JU765</name>
    <dbReference type="NCBI Taxonomy" id="591449"/>
    <lineage>
        <taxon>Eukaryota</taxon>
        <taxon>Metazoa</taxon>
        <taxon>Ecdysozoa</taxon>
        <taxon>Nematoda</taxon>
        <taxon>Chromadorea</taxon>
        <taxon>Rhabditida</taxon>
        <taxon>Tylenchina</taxon>
        <taxon>Panagrolaimomorpha</taxon>
        <taxon>Panagrolaimoidea</taxon>
        <taxon>Panagrolaimidae</taxon>
        <taxon>Panagrolaimus</taxon>
    </lineage>
</organism>
<proteinExistence type="predicted"/>
<dbReference type="WBParaSite" id="JU765_v2.g16263.t1">
    <property type="protein sequence ID" value="JU765_v2.g16263.t1"/>
    <property type="gene ID" value="JU765_v2.g16263"/>
</dbReference>
<evidence type="ECO:0000313" key="2">
    <source>
        <dbReference type="WBParaSite" id="JU765_v2.g16263.t1"/>
    </source>
</evidence>
<accession>A0AC34QH22</accession>
<sequence length="606" mass="69194">MIFFTIFFKLPVYGFIPSNIFQGRLSGIPIMGINYFSHVQAIGIIGIALNRFTAVFSPVRHRDHWWKPVRLRIFVILMWIVPILAIIPICFTKIKVVINENGVVFFSENSGFQKWYFLGIAILDGAVVNILVGLIYISIFFKIRTHVHIKKPKELTLRLASSAFLIFIGYSVLGIFSLLSALGPTSNLWMYRSVWFIVNDILCSANVPILLALNLPIRRNNDDFFGIVNASTHNDESTKEGVPASKEASRNDFFEKAFFSADLTSESDHSQQTVSGTDFIDQAFFGELESKVNDGAVHVVEDVVPSKFYKDDIDVIDTPFVQLDNATNFEKLLSLIEPVWKYTPQQLISSMSQRVIYDSDDLIAFDKPYQMAYSGAPADQAQMDRILSSLKKIVAPKCDRLHLIRSLDKGCSGVIMFAKNSEAQKKYQEMLKNGKIEFEYRAIVKNVPQKEEACINIPLRKFNKGQDFEMRPVIAATKEKVYPVKTIYDTIRYNDKLHCSYLRVRVRNEIPHQVRCHLGYGINCPVIGDKKYNHIGQKSPQTLSSGIMSRFEMTPKNLRKLPMFLHLNEVYIDDLVTKNQFNASIRAPMPDFFKFALKQLSLLLKK</sequence>
<name>A0AC34QH22_9BILA</name>
<reference evidence="2" key="1">
    <citation type="submission" date="2022-11" db="UniProtKB">
        <authorList>
            <consortium name="WormBaseParasite"/>
        </authorList>
    </citation>
    <scope>IDENTIFICATION</scope>
</reference>
<evidence type="ECO:0000313" key="1">
    <source>
        <dbReference type="Proteomes" id="UP000887576"/>
    </source>
</evidence>
<protein>
    <submittedName>
        <fullName evidence="2">Pseudouridine synthase RsuA/RluA-like domain-containing protein</fullName>
    </submittedName>
</protein>
<dbReference type="Proteomes" id="UP000887576">
    <property type="component" value="Unplaced"/>
</dbReference>